<comment type="caution">
    <text evidence="2">The sequence shown here is derived from an EMBL/GenBank/DDBJ whole genome shotgun (WGS) entry which is preliminary data.</text>
</comment>
<evidence type="ECO:0000313" key="3">
    <source>
        <dbReference type="Proteomes" id="UP001208570"/>
    </source>
</evidence>
<dbReference type="EMBL" id="JAODUP010000318">
    <property type="protein sequence ID" value="KAK2152782.1"/>
    <property type="molecule type" value="Genomic_DNA"/>
</dbReference>
<accession>A0AAD9N0N2</accession>
<feature type="domain" description="Protein kinase" evidence="1">
    <location>
        <begin position="1"/>
        <end position="77"/>
    </location>
</feature>
<dbReference type="SUPFAM" id="SSF56112">
    <property type="entry name" value="Protein kinase-like (PK-like)"/>
    <property type="match status" value="1"/>
</dbReference>
<feature type="non-terminal residue" evidence="2">
    <location>
        <position position="1"/>
    </location>
</feature>
<protein>
    <recommendedName>
        <fullName evidence="1">Protein kinase domain-containing protein</fullName>
    </recommendedName>
</protein>
<dbReference type="Pfam" id="PF00069">
    <property type="entry name" value="Pkinase"/>
    <property type="match status" value="1"/>
</dbReference>
<dbReference type="PANTHER" id="PTHR24347">
    <property type="entry name" value="SERINE/THREONINE-PROTEIN KINASE"/>
    <property type="match status" value="1"/>
</dbReference>
<evidence type="ECO:0000259" key="1">
    <source>
        <dbReference type="PROSITE" id="PS50011"/>
    </source>
</evidence>
<organism evidence="2 3">
    <name type="scientific">Paralvinella palmiformis</name>
    <dbReference type="NCBI Taxonomy" id="53620"/>
    <lineage>
        <taxon>Eukaryota</taxon>
        <taxon>Metazoa</taxon>
        <taxon>Spiralia</taxon>
        <taxon>Lophotrochozoa</taxon>
        <taxon>Annelida</taxon>
        <taxon>Polychaeta</taxon>
        <taxon>Sedentaria</taxon>
        <taxon>Canalipalpata</taxon>
        <taxon>Terebellida</taxon>
        <taxon>Terebelliformia</taxon>
        <taxon>Alvinellidae</taxon>
        <taxon>Paralvinella</taxon>
    </lineage>
</organism>
<dbReference type="AlphaFoldDB" id="A0AAD9N0N2"/>
<dbReference type="GO" id="GO:0004672">
    <property type="term" value="F:protein kinase activity"/>
    <property type="evidence" value="ECO:0007669"/>
    <property type="project" value="InterPro"/>
</dbReference>
<name>A0AAD9N0N2_9ANNE</name>
<dbReference type="Gene3D" id="1.10.510.10">
    <property type="entry name" value="Transferase(Phosphotransferase) domain 1"/>
    <property type="match status" value="1"/>
</dbReference>
<evidence type="ECO:0000313" key="2">
    <source>
        <dbReference type="EMBL" id="KAK2152782.1"/>
    </source>
</evidence>
<dbReference type="Proteomes" id="UP001208570">
    <property type="component" value="Unassembled WGS sequence"/>
</dbReference>
<dbReference type="GO" id="GO:0005524">
    <property type="term" value="F:ATP binding"/>
    <property type="evidence" value="ECO:0007669"/>
    <property type="project" value="InterPro"/>
</dbReference>
<proteinExistence type="predicted"/>
<sequence length="79" mass="9233">MAPEVINREPYGKPVDVWGCGVMMYILLSGQLPFCGTKERLFDVITRGLYNDLVHRMLEIDPDRRITVEDAIRHPWFIK</sequence>
<dbReference type="PROSITE" id="PS50011">
    <property type="entry name" value="PROTEIN_KINASE_DOM"/>
    <property type="match status" value="1"/>
</dbReference>
<keyword evidence="3" id="KW-1185">Reference proteome</keyword>
<gene>
    <name evidence="2" type="ORF">LSH36_318g01002</name>
</gene>
<dbReference type="InterPro" id="IPR000719">
    <property type="entry name" value="Prot_kinase_dom"/>
</dbReference>
<dbReference type="InterPro" id="IPR011009">
    <property type="entry name" value="Kinase-like_dom_sf"/>
</dbReference>
<reference evidence="2" key="1">
    <citation type="journal article" date="2023" name="Mol. Biol. Evol.">
        <title>Third-Generation Sequencing Reveals the Adaptive Role of the Epigenome in Three Deep-Sea Polychaetes.</title>
        <authorList>
            <person name="Perez M."/>
            <person name="Aroh O."/>
            <person name="Sun Y."/>
            <person name="Lan Y."/>
            <person name="Juniper S.K."/>
            <person name="Young C.R."/>
            <person name="Angers B."/>
            <person name="Qian P.Y."/>
        </authorList>
    </citation>
    <scope>NUCLEOTIDE SEQUENCE</scope>
    <source>
        <strain evidence="2">P08H-3</strain>
    </source>
</reference>